<organism evidence="6 7">
    <name type="scientific">Salinimicrobium marinum</name>
    <dbReference type="NCBI Taxonomy" id="680283"/>
    <lineage>
        <taxon>Bacteria</taxon>
        <taxon>Pseudomonadati</taxon>
        <taxon>Bacteroidota</taxon>
        <taxon>Flavobacteriia</taxon>
        <taxon>Flavobacteriales</taxon>
        <taxon>Flavobacteriaceae</taxon>
        <taxon>Salinimicrobium</taxon>
    </lineage>
</organism>
<feature type="transmembrane region" description="Helical" evidence="4">
    <location>
        <begin position="239"/>
        <end position="266"/>
    </location>
</feature>
<evidence type="ECO:0000256" key="1">
    <source>
        <dbReference type="ARBA" id="ARBA00006739"/>
    </source>
</evidence>
<dbReference type="PANTHER" id="PTHR43179">
    <property type="entry name" value="RHAMNOSYLTRANSFERASE WBBL"/>
    <property type="match status" value="1"/>
</dbReference>
<gene>
    <name evidence="6" type="ORF">GCM10007103_32150</name>
</gene>
<comment type="caution">
    <text evidence="6">The sequence shown here is derived from an EMBL/GenBank/DDBJ whole genome shotgun (WGS) entry which is preliminary data.</text>
</comment>
<keyword evidence="4" id="KW-0472">Membrane</keyword>
<comment type="similarity">
    <text evidence="1">Belongs to the glycosyltransferase 2 family.</text>
</comment>
<proteinExistence type="inferred from homology"/>
<dbReference type="RefSeq" id="WP_189605965.1">
    <property type="nucleotide sequence ID" value="NZ_BMXB01000020.1"/>
</dbReference>
<reference evidence="6" key="2">
    <citation type="submission" date="2020-09" db="EMBL/GenBank/DDBJ databases">
        <authorList>
            <person name="Sun Q."/>
            <person name="Kim S."/>
        </authorList>
    </citation>
    <scope>NUCLEOTIDE SEQUENCE</scope>
    <source>
        <strain evidence="6">KCTC 12719</strain>
    </source>
</reference>
<accession>A0A918SKH1</accession>
<evidence type="ECO:0000313" key="7">
    <source>
        <dbReference type="Proteomes" id="UP000610456"/>
    </source>
</evidence>
<dbReference type="InterPro" id="IPR001173">
    <property type="entry name" value="Glyco_trans_2-like"/>
</dbReference>
<evidence type="ECO:0000256" key="2">
    <source>
        <dbReference type="ARBA" id="ARBA00022676"/>
    </source>
</evidence>
<evidence type="ECO:0000313" key="6">
    <source>
        <dbReference type="EMBL" id="GHA48872.1"/>
    </source>
</evidence>
<name>A0A918SKH1_9FLAO</name>
<protein>
    <submittedName>
        <fullName evidence="6">Glycosyl transferase</fullName>
    </submittedName>
</protein>
<dbReference type="AlphaFoldDB" id="A0A918SKH1"/>
<evidence type="ECO:0000259" key="5">
    <source>
        <dbReference type="Pfam" id="PF00535"/>
    </source>
</evidence>
<keyword evidence="4" id="KW-0812">Transmembrane</keyword>
<sequence>MTLGILVTNYNTWELTSQCIGKCFEYAEVPFDQFLVVDDCSSEIPGAVPAQIKLIRNKRNLGLIRSLNRGLKNLDSDLILLLDSDAWPLENYVKGIKEYFRTNPEVGIATFQTVNAAGTASASFEAEPGVLSLLLGQQLYQWYLNYFVKHPKHINVFTCAMVLRKEVLEDIGLFDQNFDWLELDHDICMRASRRGWKIGVMPLKAFHKGSGTPQKVSQRVIRFYRNRWYLLNKFGKIRWPYLVAGMICFRLGLEFLLIWTLGTIYYRDVEVVKDKAHSRKEIIKYFLTQNLAGRTSKDGVVLSGTF</sequence>
<evidence type="ECO:0000256" key="3">
    <source>
        <dbReference type="ARBA" id="ARBA00022679"/>
    </source>
</evidence>
<keyword evidence="4" id="KW-1133">Transmembrane helix</keyword>
<keyword evidence="2" id="KW-0328">Glycosyltransferase</keyword>
<dbReference type="GO" id="GO:0016757">
    <property type="term" value="F:glycosyltransferase activity"/>
    <property type="evidence" value="ECO:0007669"/>
    <property type="project" value="UniProtKB-KW"/>
</dbReference>
<keyword evidence="7" id="KW-1185">Reference proteome</keyword>
<dbReference type="Proteomes" id="UP000610456">
    <property type="component" value="Unassembled WGS sequence"/>
</dbReference>
<dbReference type="EMBL" id="BMXB01000020">
    <property type="protein sequence ID" value="GHA48872.1"/>
    <property type="molecule type" value="Genomic_DNA"/>
</dbReference>
<dbReference type="PANTHER" id="PTHR43179:SF12">
    <property type="entry name" value="GALACTOFURANOSYLTRANSFERASE GLFT2"/>
    <property type="match status" value="1"/>
</dbReference>
<feature type="domain" description="Glycosyltransferase 2-like" evidence="5">
    <location>
        <begin position="5"/>
        <end position="171"/>
    </location>
</feature>
<reference evidence="6" key="1">
    <citation type="journal article" date="2014" name="Int. J. Syst. Evol. Microbiol.">
        <title>Complete genome sequence of Corynebacterium casei LMG S-19264T (=DSM 44701T), isolated from a smear-ripened cheese.</title>
        <authorList>
            <consortium name="US DOE Joint Genome Institute (JGI-PGF)"/>
            <person name="Walter F."/>
            <person name="Albersmeier A."/>
            <person name="Kalinowski J."/>
            <person name="Ruckert C."/>
        </authorList>
    </citation>
    <scope>NUCLEOTIDE SEQUENCE</scope>
    <source>
        <strain evidence="6">KCTC 12719</strain>
    </source>
</reference>
<dbReference type="SUPFAM" id="SSF53448">
    <property type="entry name" value="Nucleotide-diphospho-sugar transferases"/>
    <property type="match status" value="1"/>
</dbReference>
<keyword evidence="3 6" id="KW-0808">Transferase</keyword>
<dbReference type="Gene3D" id="3.90.550.10">
    <property type="entry name" value="Spore Coat Polysaccharide Biosynthesis Protein SpsA, Chain A"/>
    <property type="match status" value="1"/>
</dbReference>
<dbReference type="InterPro" id="IPR029044">
    <property type="entry name" value="Nucleotide-diphossugar_trans"/>
</dbReference>
<dbReference type="Pfam" id="PF00535">
    <property type="entry name" value="Glycos_transf_2"/>
    <property type="match status" value="1"/>
</dbReference>
<evidence type="ECO:0000256" key="4">
    <source>
        <dbReference type="SAM" id="Phobius"/>
    </source>
</evidence>